<keyword evidence="3" id="KW-1185">Reference proteome</keyword>
<proteinExistence type="predicted"/>
<dbReference type="OMA" id="WTVSSCC"/>
<dbReference type="Proteomes" id="UP000472276">
    <property type="component" value="Unassembled WGS sequence"/>
</dbReference>
<dbReference type="Ensembl" id="ENSOABT00000017932.2">
    <property type="protein sequence ID" value="ENSOABP00000017398.2"/>
    <property type="gene ID" value="ENSOABG00000008502.2"/>
</dbReference>
<reference evidence="2" key="1">
    <citation type="submission" date="2025-08" db="UniProtKB">
        <authorList>
            <consortium name="Ensembl"/>
        </authorList>
    </citation>
    <scope>IDENTIFICATION</scope>
</reference>
<keyword evidence="1" id="KW-0732">Signal</keyword>
<reference evidence="2" key="2">
    <citation type="submission" date="2025-09" db="UniProtKB">
        <authorList>
            <consortium name="Ensembl"/>
        </authorList>
    </citation>
    <scope>IDENTIFICATION</scope>
</reference>
<dbReference type="AlphaFoldDB" id="A0A668SRN4"/>
<protein>
    <submittedName>
        <fullName evidence="2">Uncharacterized protein</fullName>
    </submittedName>
</protein>
<evidence type="ECO:0000256" key="1">
    <source>
        <dbReference type="SAM" id="SignalP"/>
    </source>
</evidence>
<evidence type="ECO:0000313" key="3">
    <source>
        <dbReference type="Proteomes" id="UP000472276"/>
    </source>
</evidence>
<feature type="signal peptide" evidence="1">
    <location>
        <begin position="1"/>
        <end position="20"/>
    </location>
</feature>
<feature type="chain" id="PRO_5044302713" evidence="1">
    <location>
        <begin position="21"/>
        <end position="79"/>
    </location>
</feature>
<sequence length="79" mass="7789">SHMLVSLLSLLGEGFDGSLAAFPLVVAAAASAVGATAATERLVCSSPRASGLGCVGGACSAGGWTVSSCCSLWLCRRRS</sequence>
<organism evidence="2 3">
    <name type="scientific">Oreochromis aureus</name>
    <name type="common">Israeli tilapia</name>
    <name type="synonym">Chromis aureus</name>
    <dbReference type="NCBI Taxonomy" id="47969"/>
    <lineage>
        <taxon>Eukaryota</taxon>
        <taxon>Metazoa</taxon>
        <taxon>Chordata</taxon>
        <taxon>Craniata</taxon>
        <taxon>Vertebrata</taxon>
        <taxon>Euteleostomi</taxon>
        <taxon>Actinopterygii</taxon>
        <taxon>Neopterygii</taxon>
        <taxon>Teleostei</taxon>
        <taxon>Neoteleostei</taxon>
        <taxon>Acanthomorphata</taxon>
        <taxon>Ovalentaria</taxon>
        <taxon>Cichlomorphae</taxon>
        <taxon>Cichliformes</taxon>
        <taxon>Cichlidae</taxon>
        <taxon>African cichlids</taxon>
        <taxon>Pseudocrenilabrinae</taxon>
        <taxon>Oreochromini</taxon>
        <taxon>Oreochromis</taxon>
    </lineage>
</organism>
<accession>A0A668SRN4</accession>
<name>A0A668SRN4_OREAU</name>
<evidence type="ECO:0000313" key="2">
    <source>
        <dbReference type="Ensembl" id="ENSOABP00000017398.2"/>
    </source>
</evidence>